<accession>A0AAE1BTZ9</accession>
<organism evidence="2 3">
    <name type="scientific">Petrolisthes cinctipes</name>
    <name type="common">Flat porcelain crab</name>
    <dbReference type="NCBI Taxonomy" id="88211"/>
    <lineage>
        <taxon>Eukaryota</taxon>
        <taxon>Metazoa</taxon>
        <taxon>Ecdysozoa</taxon>
        <taxon>Arthropoda</taxon>
        <taxon>Crustacea</taxon>
        <taxon>Multicrustacea</taxon>
        <taxon>Malacostraca</taxon>
        <taxon>Eumalacostraca</taxon>
        <taxon>Eucarida</taxon>
        <taxon>Decapoda</taxon>
        <taxon>Pleocyemata</taxon>
        <taxon>Anomura</taxon>
        <taxon>Galatheoidea</taxon>
        <taxon>Porcellanidae</taxon>
        <taxon>Petrolisthes</taxon>
    </lineage>
</organism>
<reference evidence="2" key="1">
    <citation type="submission" date="2023-10" db="EMBL/GenBank/DDBJ databases">
        <title>Genome assemblies of two species of porcelain crab, Petrolisthes cinctipes and Petrolisthes manimaculis (Anomura: Porcellanidae).</title>
        <authorList>
            <person name="Angst P."/>
        </authorList>
    </citation>
    <scope>NUCLEOTIDE SEQUENCE</scope>
    <source>
        <strain evidence="2">PB745_01</strain>
        <tissue evidence="2">Gill</tissue>
    </source>
</reference>
<evidence type="ECO:0000313" key="2">
    <source>
        <dbReference type="EMBL" id="KAK3856846.1"/>
    </source>
</evidence>
<sequence length="30" mass="3669">MMWLEEGGKKTKDQRKEEGFRKEEKQKEKG</sequence>
<evidence type="ECO:0000313" key="3">
    <source>
        <dbReference type="Proteomes" id="UP001286313"/>
    </source>
</evidence>
<proteinExistence type="predicted"/>
<feature type="region of interest" description="Disordered" evidence="1">
    <location>
        <begin position="1"/>
        <end position="30"/>
    </location>
</feature>
<protein>
    <submittedName>
        <fullName evidence="2">Uncharacterized protein</fullName>
    </submittedName>
</protein>
<name>A0AAE1BTZ9_PETCI</name>
<keyword evidence="3" id="KW-1185">Reference proteome</keyword>
<dbReference type="AlphaFoldDB" id="A0AAE1BTZ9"/>
<evidence type="ECO:0000256" key="1">
    <source>
        <dbReference type="SAM" id="MobiDB-lite"/>
    </source>
</evidence>
<dbReference type="EMBL" id="JAWQEG010005770">
    <property type="protein sequence ID" value="KAK3856846.1"/>
    <property type="molecule type" value="Genomic_DNA"/>
</dbReference>
<comment type="caution">
    <text evidence="2">The sequence shown here is derived from an EMBL/GenBank/DDBJ whole genome shotgun (WGS) entry which is preliminary data.</text>
</comment>
<feature type="non-terminal residue" evidence="2">
    <location>
        <position position="30"/>
    </location>
</feature>
<gene>
    <name evidence="2" type="ORF">Pcinc_036862</name>
</gene>
<dbReference type="Proteomes" id="UP001286313">
    <property type="component" value="Unassembled WGS sequence"/>
</dbReference>